<feature type="non-terminal residue" evidence="2">
    <location>
        <position position="174"/>
    </location>
</feature>
<dbReference type="EMBL" id="KQ101795">
    <property type="protein sequence ID" value="KMS93525.1"/>
    <property type="molecule type" value="Genomic_DNA"/>
</dbReference>
<sequence>MSAALLGALFDGIAARPIEWQNPSSDDPSSVAQITVPADTERNFLKDCTNLSRQGLTWIKTGPIRPRMYLTTDSKHIVKGMFEVIFTTLLGSLSSFNDKSNESDVEIRTTCIDGIKYASVIALATNSQEELDAFLSILAKIAYVEQNKATVPSPQIRKALVAGEHLNQNWVVDL</sequence>
<protein>
    <submittedName>
        <fullName evidence="2">Uncharacterized protein</fullName>
    </submittedName>
</protein>
<proteinExistence type="predicted"/>
<dbReference type="Gramene" id="KMS93525">
    <property type="protein sequence ID" value="KMS93525"/>
    <property type="gene ID" value="BVRB_030600"/>
</dbReference>
<evidence type="ECO:0000313" key="2">
    <source>
        <dbReference type="EMBL" id="KMS93525.1"/>
    </source>
</evidence>
<keyword evidence="1" id="KW-0732">Signal</keyword>
<evidence type="ECO:0000313" key="3">
    <source>
        <dbReference type="Proteomes" id="UP000035740"/>
    </source>
</evidence>
<accession>A0A0J8DS05</accession>
<evidence type="ECO:0000256" key="1">
    <source>
        <dbReference type="SAM" id="SignalP"/>
    </source>
</evidence>
<reference evidence="2 3" key="1">
    <citation type="journal article" date="2014" name="Nature">
        <title>The genome of the recently domesticated crop plant sugar beet (Beta vulgaris).</title>
        <authorList>
            <person name="Dohm J.C."/>
            <person name="Minoche A.E."/>
            <person name="Holtgrawe D."/>
            <person name="Capella-Gutierrez S."/>
            <person name="Zakrzewski F."/>
            <person name="Tafer H."/>
            <person name="Rupp O."/>
            <person name="Sorensen T.R."/>
            <person name="Stracke R."/>
            <person name="Reinhardt R."/>
            <person name="Goesmann A."/>
            <person name="Kraft T."/>
            <person name="Schulz B."/>
            <person name="Stadler P.F."/>
            <person name="Schmidt T."/>
            <person name="Gabaldon T."/>
            <person name="Lehrach H."/>
            <person name="Weisshaar B."/>
            <person name="Himmelbauer H."/>
        </authorList>
    </citation>
    <scope>NUCLEOTIDE SEQUENCE [LARGE SCALE GENOMIC DNA]</scope>
    <source>
        <tissue evidence="2">Taproot</tissue>
    </source>
</reference>
<organism evidence="2 3">
    <name type="scientific">Beta vulgaris subsp. vulgaris</name>
    <name type="common">Beet</name>
    <dbReference type="NCBI Taxonomy" id="3555"/>
    <lineage>
        <taxon>Eukaryota</taxon>
        <taxon>Viridiplantae</taxon>
        <taxon>Streptophyta</taxon>
        <taxon>Embryophyta</taxon>
        <taxon>Tracheophyta</taxon>
        <taxon>Spermatophyta</taxon>
        <taxon>Magnoliopsida</taxon>
        <taxon>eudicotyledons</taxon>
        <taxon>Gunneridae</taxon>
        <taxon>Pentapetalae</taxon>
        <taxon>Caryophyllales</taxon>
        <taxon>Chenopodiaceae</taxon>
        <taxon>Betoideae</taxon>
        <taxon>Beta</taxon>
    </lineage>
</organism>
<feature type="signal peptide" evidence="1">
    <location>
        <begin position="1"/>
        <end position="15"/>
    </location>
</feature>
<keyword evidence="3" id="KW-1185">Reference proteome</keyword>
<gene>
    <name evidence="2" type="ORF">BVRB_030600</name>
</gene>
<feature type="chain" id="PRO_5012226927" evidence="1">
    <location>
        <begin position="16"/>
        <end position="174"/>
    </location>
</feature>
<name>A0A0J8DS05_BETVV</name>
<dbReference type="AlphaFoldDB" id="A0A0J8DS05"/>
<dbReference type="Proteomes" id="UP000035740">
    <property type="component" value="Unassembled WGS sequence"/>
</dbReference>